<protein>
    <recommendedName>
        <fullName evidence="3">Lipoprotein</fullName>
    </recommendedName>
</protein>
<gene>
    <name evidence="1" type="ORF">Q5H91_14155</name>
</gene>
<reference evidence="1 2" key="1">
    <citation type="submission" date="2023-07" db="EMBL/GenBank/DDBJ databases">
        <authorList>
            <person name="Kim M.K."/>
        </authorList>
    </citation>
    <scope>NUCLEOTIDE SEQUENCE [LARGE SCALE GENOMIC DNA]</scope>
    <source>
        <strain evidence="1 2">KR1UV-12</strain>
    </source>
</reference>
<dbReference type="EMBL" id="JAUUDS010000008">
    <property type="protein sequence ID" value="MDP1028363.1"/>
    <property type="molecule type" value="Genomic_DNA"/>
</dbReference>
<keyword evidence="2" id="KW-1185">Reference proteome</keyword>
<accession>A0ABT9ENH7</accession>
<sequence>MALLVGCAPKTDLPIQTMEVAISGAPEQVICRMQVAAQQTALSLHVGHNRANDVIAFRLISEEYEVEAVNFMGGAKYELRLYVPSKEGPIVEAGEQALTRLAEAVSDSGPACLNVN</sequence>
<organism evidence="1 2">
    <name type="scientific">Sphingomonas aurea</name>
    <dbReference type="NCBI Taxonomy" id="3063994"/>
    <lineage>
        <taxon>Bacteria</taxon>
        <taxon>Pseudomonadati</taxon>
        <taxon>Pseudomonadota</taxon>
        <taxon>Alphaproteobacteria</taxon>
        <taxon>Sphingomonadales</taxon>
        <taxon>Sphingomonadaceae</taxon>
        <taxon>Sphingomonas</taxon>
    </lineage>
</organism>
<comment type="caution">
    <text evidence="1">The sequence shown here is derived from an EMBL/GenBank/DDBJ whole genome shotgun (WGS) entry which is preliminary data.</text>
</comment>
<dbReference type="Proteomes" id="UP001230685">
    <property type="component" value="Unassembled WGS sequence"/>
</dbReference>
<proteinExistence type="predicted"/>
<evidence type="ECO:0000313" key="1">
    <source>
        <dbReference type="EMBL" id="MDP1028363.1"/>
    </source>
</evidence>
<name>A0ABT9ENH7_9SPHN</name>
<evidence type="ECO:0000313" key="2">
    <source>
        <dbReference type="Proteomes" id="UP001230685"/>
    </source>
</evidence>
<dbReference type="RefSeq" id="WP_305174080.1">
    <property type="nucleotide sequence ID" value="NZ_JAUUDS010000008.1"/>
</dbReference>
<evidence type="ECO:0008006" key="3">
    <source>
        <dbReference type="Google" id="ProtNLM"/>
    </source>
</evidence>